<sequence length="85" mass="9797">MSMPSERTRSVIQTEAFLRELSKSPLIPEEYRNEAKRLLRHYPESSFVLFAGKMDDIIQSAEPGDPRRELAISGYHPMFTAEINL</sequence>
<gene>
    <name evidence="1" type="ORF">ALO94_01910</name>
</gene>
<dbReference type="PATRIC" id="fig|264459.3.peg.3333"/>
<protein>
    <submittedName>
        <fullName evidence="1">Uncharacterized protein</fullName>
    </submittedName>
</protein>
<organism evidence="1 2">
    <name type="scientific">Pseudomonas syringae pv. spinaceae</name>
    <dbReference type="NCBI Taxonomy" id="264459"/>
    <lineage>
        <taxon>Bacteria</taxon>
        <taxon>Pseudomonadati</taxon>
        <taxon>Pseudomonadota</taxon>
        <taxon>Gammaproteobacteria</taxon>
        <taxon>Pseudomonadales</taxon>
        <taxon>Pseudomonadaceae</taxon>
        <taxon>Pseudomonas</taxon>
        <taxon>Pseudomonas syringae</taxon>
    </lineage>
</organism>
<evidence type="ECO:0000313" key="2">
    <source>
        <dbReference type="Proteomes" id="UP000050384"/>
    </source>
</evidence>
<reference evidence="1 2" key="1">
    <citation type="submission" date="2015-09" db="EMBL/GenBank/DDBJ databases">
        <title>Genome announcement of multiple Pseudomonas syringae strains.</title>
        <authorList>
            <person name="Thakur S."/>
            <person name="Wang P.W."/>
            <person name="Gong Y."/>
            <person name="Weir B.S."/>
            <person name="Guttman D.S."/>
        </authorList>
    </citation>
    <scope>NUCLEOTIDE SEQUENCE [LARGE SCALE GENOMIC DNA]</scope>
    <source>
        <strain evidence="1 2">ICMP16929</strain>
    </source>
</reference>
<evidence type="ECO:0000313" key="1">
    <source>
        <dbReference type="EMBL" id="KPY92878.1"/>
    </source>
</evidence>
<comment type="caution">
    <text evidence="1">The sequence shown here is derived from an EMBL/GenBank/DDBJ whole genome shotgun (WGS) entry which is preliminary data.</text>
</comment>
<dbReference type="InterPro" id="IPR049723">
    <property type="entry name" value="BPSL0761-like"/>
</dbReference>
<dbReference type="EMBL" id="LJRI01000697">
    <property type="protein sequence ID" value="KPY92878.1"/>
    <property type="molecule type" value="Genomic_DNA"/>
</dbReference>
<dbReference type="AlphaFoldDB" id="A0A0Q0BSK3"/>
<name>A0A0Q0BSK3_PSESX</name>
<dbReference type="Proteomes" id="UP000050384">
    <property type="component" value="Unassembled WGS sequence"/>
</dbReference>
<dbReference type="NCBIfam" id="NF041728">
    <property type="entry name" value="BPSL0761_fam"/>
    <property type="match status" value="1"/>
</dbReference>
<proteinExistence type="predicted"/>
<accession>A0A0Q0BSK3</accession>